<keyword evidence="2 5" id="KW-0560">Oxidoreductase</keyword>
<dbReference type="SMART" id="SM00822">
    <property type="entry name" value="PKS_KR"/>
    <property type="match status" value="1"/>
</dbReference>
<dbReference type="GO" id="GO:0016491">
    <property type="term" value="F:oxidoreductase activity"/>
    <property type="evidence" value="ECO:0007669"/>
    <property type="project" value="UniProtKB-KW"/>
</dbReference>
<evidence type="ECO:0000313" key="5">
    <source>
        <dbReference type="EMBL" id="QGU08095.1"/>
    </source>
</evidence>
<evidence type="ECO:0000256" key="1">
    <source>
        <dbReference type="ARBA" id="ARBA00006484"/>
    </source>
</evidence>
<name>A0A6B8WA00_9CORY</name>
<evidence type="ECO:0000259" key="4">
    <source>
        <dbReference type="SMART" id="SM00822"/>
    </source>
</evidence>
<dbReference type="NCBIfam" id="NF006073">
    <property type="entry name" value="PRK08219.1"/>
    <property type="match status" value="1"/>
</dbReference>
<dbReference type="PRINTS" id="PR00080">
    <property type="entry name" value="SDRFAMILY"/>
</dbReference>
<dbReference type="InterPro" id="IPR057326">
    <property type="entry name" value="KR_dom"/>
</dbReference>
<organism evidence="5 6">
    <name type="scientific">Corynebacterium occultum</name>
    <dbReference type="NCBI Taxonomy" id="2675219"/>
    <lineage>
        <taxon>Bacteria</taxon>
        <taxon>Bacillati</taxon>
        <taxon>Actinomycetota</taxon>
        <taxon>Actinomycetes</taxon>
        <taxon>Mycobacteriales</taxon>
        <taxon>Corynebacteriaceae</taxon>
        <taxon>Corynebacterium</taxon>
    </lineage>
</organism>
<dbReference type="PANTHER" id="PTHR44196:SF1">
    <property type="entry name" value="DEHYDROGENASE_REDUCTASE SDR FAMILY MEMBER 7B"/>
    <property type="match status" value="1"/>
</dbReference>
<dbReference type="Gene3D" id="3.40.50.720">
    <property type="entry name" value="NAD(P)-binding Rossmann-like Domain"/>
    <property type="match status" value="1"/>
</dbReference>
<dbReference type="InterPro" id="IPR036291">
    <property type="entry name" value="NAD(P)-bd_dom_sf"/>
</dbReference>
<protein>
    <submittedName>
        <fullName evidence="5">Putative oxidoreductase</fullName>
        <ecNumber evidence="5">1.-.-.-</ecNumber>
    </submittedName>
</protein>
<gene>
    <name evidence="5" type="ORF">COCCU_10890</name>
</gene>
<dbReference type="PANTHER" id="PTHR44196">
    <property type="entry name" value="DEHYDROGENASE/REDUCTASE SDR FAMILY MEMBER 7B"/>
    <property type="match status" value="1"/>
</dbReference>
<evidence type="ECO:0000256" key="2">
    <source>
        <dbReference type="ARBA" id="ARBA00023002"/>
    </source>
</evidence>
<dbReference type="InterPro" id="IPR020904">
    <property type="entry name" value="Sc_DH/Rdtase_CS"/>
</dbReference>
<sequence>MADFSDFVADSPSDTSARRVAVVTGATGGMGEKIVAELARDHEVLAIGRNPAALKSLAEIPNVRAVPVDLTLLLDDVALNDTPALQELFSLERVDLLVHAAGVMERRTVEDATAADWRLQFAVNATLPAMLSARMLPALRRARGQIIFISSIAGQGAHPGNAVYAASKHALRGIADALRDEVSGDDVRVASISPSGTDTAMMRRAVNQAGEAEYHPEYYTDPVEIARAVRLIADTGESTQFTNLDVRPRRP</sequence>
<dbReference type="AlphaFoldDB" id="A0A6B8WA00"/>
<dbReference type="Proteomes" id="UP000424462">
    <property type="component" value="Chromosome"/>
</dbReference>
<evidence type="ECO:0000313" key="6">
    <source>
        <dbReference type="Proteomes" id="UP000424462"/>
    </source>
</evidence>
<dbReference type="SUPFAM" id="SSF51735">
    <property type="entry name" value="NAD(P)-binding Rossmann-fold domains"/>
    <property type="match status" value="1"/>
</dbReference>
<dbReference type="Pfam" id="PF00106">
    <property type="entry name" value="adh_short"/>
    <property type="match status" value="1"/>
</dbReference>
<dbReference type="PRINTS" id="PR00081">
    <property type="entry name" value="GDHRDH"/>
</dbReference>
<keyword evidence="6" id="KW-1185">Reference proteome</keyword>
<dbReference type="KEGG" id="cok:COCCU_10890"/>
<dbReference type="GO" id="GO:0016020">
    <property type="term" value="C:membrane"/>
    <property type="evidence" value="ECO:0007669"/>
    <property type="project" value="TreeGrafter"/>
</dbReference>
<feature type="domain" description="Ketoreductase" evidence="4">
    <location>
        <begin position="19"/>
        <end position="197"/>
    </location>
</feature>
<evidence type="ECO:0000256" key="3">
    <source>
        <dbReference type="RuleBase" id="RU000363"/>
    </source>
</evidence>
<dbReference type="RefSeq" id="WP_156231514.1">
    <property type="nucleotide sequence ID" value="NZ_CP046455.1"/>
</dbReference>
<dbReference type="PROSITE" id="PS00061">
    <property type="entry name" value="ADH_SHORT"/>
    <property type="match status" value="1"/>
</dbReference>
<comment type="similarity">
    <text evidence="1 3">Belongs to the short-chain dehydrogenases/reductases (SDR) family.</text>
</comment>
<proteinExistence type="inferred from homology"/>
<dbReference type="EMBL" id="CP046455">
    <property type="protein sequence ID" value="QGU08095.1"/>
    <property type="molecule type" value="Genomic_DNA"/>
</dbReference>
<dbReference type="InterPro" id="IPR002347">
    <property type="entry name" value="SDR_fam"/>
</dbReference>
<dbReference type="EC" id="1.-.-.-" evidence="5"/>
<reference evidence="5 6" key="1">
    <citation type="submission" date="2019-11" db="EMBL/GenBank/DDBJ databases">
        <title>Complete genome sequence of Corynebacterium kalinowskii 1959, a novel Corynebacterium species isolated from soil of a small paddock in Vilsendorf, Germany.</title>
        <authorList>
            <person name="Schaffert L."/>
            <person name="Ruwe M."/>
            <person name="Milse J."/>
            <person name="Hanuschka K."/>
            <person name="Ortseifen V."/>
            <person name="Droste J."/>
            <person name="Brandt D."/>
            <person name="Schlueter L."/>
            <person name="Kutter Y."/>
            <person name="Vinke S."/>
            <person name="Viehoefer P."/>
            <person name="Jacob L."/>
            <person name="Luebke N.-C."/>
            <person name="Schulte-Berndt E."/>
            <person name="Hain C."/>
            <person name="Linder M."/>
            <person name="Schmidt P."/>
            <person name="Wollenschlaeger L."/>
            <person name="Luttermann T."/>
            <person name="Thieme E."/>
            <person name="Hassa J."/>
            <person name="Haak M."/>
            <person name="Wittchen M."/>
            <person name="Mentz A."/>
            <person name="Persicke M."/>
            <person name="Busche T."/>
            <person name="Ruckert C."/>
        </authorList>
    </citation>
    <scope>NUCLEOTIDE SEQUENCE [LARGE SCALE GENOMIC DNA]</scope>
    <source>
        <strain evidence="5 6">2039</strain>
    </source>
</reference>
<accession>A0A6B8WA00</accession>